<dbReference type="RefSeq" id="WP_138526673.1">
    <property type="nucleotide sequence ID" value="NZ_SWDV01000054.1"/>
</dbReference>
<dbReference type="Proteomes" id="UP000306635">
    <property type="component" value="Unassembled WGS sequence"/>
</dbReference>
<protein>
    <submittedName>
        <fullName evidence="1">Uncharacterized protein</fullName>
    </submittedName>
</protein>
<accession>A0A5R9QLD8</accession>
<name>A0A5R9QLD8_9PSED</name>
<dbReference type="AlphaFoldDB" id="A0A5R9QLD8"/>
<proteinExistence type="predicted"/>
<sequence length="154" mass="17248">MQIDRDVRPEYFAQLEGLLYGMNYQVWIALYGPLEAQLSLEQALKKSVSKDAVVGGSETVARSVVRSQIIESMFYPGDPGCGPIDLEAKRGEIIALTERILCDAHLDDAQEVTAFWFAKGHPAYPVFWDFAYDIHAQSNRWILLGSSSDCSRES</sequence>
<reference evidence="1 2" key="1">
    <citation type="submission" date="2019-04" db="EMBL/GenBank/DDBJ databases">
        <authorList>
            <person name="Li M."/>
        </authorList>
    </citation>
    <scope>NUCLEOTIDE SEQUENCE [LARGE SCALE GENOMIC DNA]</scope>
    <source>
        <strain evidence="1 2">LAM1902</strain>
    </source>
</reference>
<evidence type="ECO:0000313" key="1">
    <source>
        <dbReference type="EMBL" id="TLX70277.1"/>
    </source>
</evidence>
<feature type="non-terminal residue" evidence="1">
    <location>
        <position position="154"/>
    </location>
</feature>
<gene>
    <name evidence="1" type="ORF">FAS41_28595</name>
</gene>
<dbReference type="OrthoDB" id="8410554at2"/>
<comment type="caution">
    <text evidence="1">The sequence shown here is derived from an EMBL/GenBank/DDBJ whole genome shotgun (WGS) entry which is preliminary data.</text>
</comment>
<organism evidence="1 2">
    <name type="scientific">Pseudomonas nicosulfuronedens</name>
    <dbReference type="NCBI Taxonomy" id="2571105"/>
    <lineage>
        <taxon>Bacteria</taxon>
        <taxon>Pseudomonadati</taxon>
        <taxon>Pseudomonadota</taxon>
        <taxon>Gammaproteobacteria</taxon>
        <taxon>Pseudomonadales</taxon>
        <taxon>Pseudomonadaceae</taxon>
        <taxon>Pseudomonas</taxon>
    </lineage>
</organism>
<evidence type="ECO:0000313" key="2">
    <source>
        <dbReference type="Proteomes" id="UP000306635"/>
    </source>
</evidence>
<keyword evidence="2" id="KW-1185">Reference proteome</keyword>
<dbReference type="EMBL" id="SWDV01000054">
    <property type="protein sequence ID" value="TLX70277.1"/>
    <property type="molecule type" value="Genomic_DNA"/>
</dbReference>